<dbReference type="InterPro" id="IPR036388">
    <property type="entry name" value="WH-like_DNA-bd_sf"/>
</dbReference>
<evidence type="ECO:0000313" key="8">
    <source>
        <dbReference type="EMBL" id="GAA2373932.1"/>
    </source>
</evidence>
<evidence type="ECO:0000256" key="2">
    <source>
        <dbReference type="ARBA" id="ARBA00009695"/>
    </source>
</evidence>
<dbReference type="PANTHER" id="PTHR33602">
    <property type="entry name" value="REGULATORY PROTEIN RECX FAMILY PROTEIN"/>
    <property type="match status" value="1"/>
</dbReference>
<comment type="subcellular location">
    <subcellularLocation>
        <location evidence="1 5">Cytoplasm</location>
    </subcellularLocation>
</comment>
<evidence type="ECO:0000256" key="3">
    <source>
        <dbReference type="ARBA" id="ARBA00018111"/>
    </source>
</evidence>
<dbReference type="RefSeq" id="WP_006896262.1">
    <property type="nucleotide sequence ID" value="NZ_BAAARB010000004.1"/>
</dbReference>
<dbReference type="Pfam" id="PF21982">
    <property type="entry name" value="RecX_HTH1"/>
    <property type="match status" value="1"/>
</dbReference>
<gene>
    <name evidence="5" type="primary">recX</name>
    <name evidence="8" type="ORF">GCM10009855_11440</name>
</gene>
<evidence type="ECO:0000313" key="9">
    <source>
        <dbReference type="Proteomes" id="UP001501170"/>
    </source>
</evidence>
<dbReference type="PANTHER" id="PTHR33602:SF1">
    <property type="entry name" value="REGULATORY PROTEIN RECX FAMILY PROTEIN"/>
    <property type="match status" value="1"/>
</dbReference>
<evidence type="ECO:0000259" key="6">
    <source>
        <dbReference type="Pfam" id="PF02631"/>
    </source>
</evidence>
<proteinExistence type="inferred from homology"/>
<keyword evidence="9" id="KW-1185">Reference proteome</keyword>
<feature type="domain" description="RecX first three-helical" evidence="7">
    <location>
        <begin position="14"/>
        <end position="52"/>
    </location>
</feature>
<evidence type="ECO:0000256" key="4">
    <source>
        <dbReference type="ARBA" id="ARBA00022490"/>
    </source>
</evidence>
<comment type="function">
    <text evidence="5">Modulates RecA activity.</text>
</comment>
<accession>A0ABN3HC87</accession>
<comment type="similarity">
    <text evidence="2 5">Belongs to the RecX family.</text>
</comment>
<evidence type="ECO:0000256" key="5">
    <source>
        <dbReference type="HAMAP-Rule" id="MF_01114"/>
    </source>
</evidence>
<dbReference type="HAMAP" id="MF_01114">
    <property type="entry name" value="RecX"/>
    <property type="match status" value="1"/>
</dbReference>
<sequence>MSDDTAARSGPSPWDAALRLLGTRARSRAEMRDRLNARGFTPDEVEQTLRRLDEWKLLDDADFAAEWVRSRHAHSGRGRLALKRELRTKGIDDETAAQALDQIDPEDEREIAVRLAEKKLNVSGEQLGDREIRAKAYRRLAGALGRRGYPPEMVGSVVKEVLDRARHSA</sequence>
<dbReference type="EMBL" id="BAAARB010000004">
    <property type="protein sequence ID" value="GAA2373932.1"/>
    <property type="molecule type" value="Genomic_DNA"/>
</dbReference>
<comment type="caution">
    <text evidence="8">The sequence shown here is derived from an EMBL/GenBank/DDBJ whole genome shotgun (WGS) entry which is preliminary data.</text>
</comment>
<dbReference type="Proteomes" id="UP001501170">
    <property type="component" value="Unassembled WGS sequence"/>
</dbReference>
<evidence type="ECO:0000259" key="7">
    <source>
        <dbReference type="Pfam" id="PF21982"/>
    </source>
</evidence>
<evidence type="ECO:0000256" key="1">
    <source>
        <dbReference type="ARBA" id="ARBA00004496"/>
    </source>
</evidence>
<keyword evidence="4 5" id="KW-0963">Cytoplasm</keyword>
<protein>
    <recommendedName>
        <fullName evidence="3 5">Regulatory protein RecX</fullName>
    </recommendedName>
</protein>
<reference evidence="8 9" key="1">
    <citation type="journal article" date="2019" name="Int. J. Syst. Evol. Microbiol.">
        <title>The Global Catalogue of Microorganisms (GCM) 10K type strain sequencing project: providing services to taxonomists for standard genome sequencing and annotation.</title>
        <authorList>
            <consortium name="The Broad Institute Genomics Platform"/>
            <consortium name="The Broad Institute Genome Sequencing Center for Infectious Disease"/>
            <person name="Wu L."/>
            <person name="Ma J."/>
        </authorList>
    </citation>
    <scope>NUCLEOTIDE SEQUENCE [LARGE SCALE GENOMIC DNA]</scope>
    <source>
        <strain evidence="8 9">JCM 16227</strain>
    </source>
</reference>
<dbReference type="InterPro" id="IPR003783">
    <property type="entry name" value="Regulatory_RecX"/>
</dbReference>
<organism evidence="8 9">
    <name type="scientific">Gordonia cholesterolivorans</name>
    <dbReference type="NCBI Taxonomy" id="559625"/>
    <lineage>
        <taxon>Bacteria</taxon>
        <taxon>Bacillati</taxon>
        <taxon>Actinomycetota</taxon>
        <taxon>Actinomycetes</taxon>
        <taxon>Mycobacteriales</taxon>
        <taxon>Gordoniaceae</taxon>
        <taxon>Gordonia</taxon>
    </lineage>
</organism>
<dbReference type="Gene3D" id="1.10.10.10">
    <property type="entry name" value="Winged helix-like DNA-binding domain superfamily/Winged helix DNA-binding domain"/>
    <property type="match status" value="2"/>
</dbReference>
<feature type="domain" description="RecX second three-helical" evidence="6">
    <location>
        <begin position="59"/>
        <end position="100"/>
    </location>
</feature>
<name>A0ABN3HC87_9ACTN</name>
<dbReference type="Pfam" id="PF02631">
    <property type="entry name" value="RecX_HTH2"/>
    <property type="match status" value="1"/>
</dbReference>
<dbReference type="InterPro" id="IPR053926">
    <property type="entry name" value="RecX_HTH_1st"/>
</dbReference>
<dbReference type="InterPro" id="IPR053924">
    <property type="entry name" value="RecX_HTH_2nd"/>
</dbReference>